<feature type="domain" description="K Homology" evidence="1">
    <location>
        <begin position="12"/>
        <end position="50"/>
    </location>
</feature>
<reference evidence="2" key="1">
    <citation type="submission" date="2019-10" db="EMBL/GenBank/DDBJ databases">
        <title>Conservation and host-specific expression of non-tandemly repeated heterogenous ribosome RNA gene in arbuscular mycorrhizal fungi.</title>
        <authorList>
            <person name="Maeda T."/>
            <person name="Kobayashi Y."/>
            <person name="Nakagawa T."/>
            <person name="Ezawa T."/>
            <person name="Yamaguchi K."/>
            <person name="Bino T."/>
            <person name="Nishimoto Y."/>
            <person name="Shigenobu S."/>
            <person name="Kawaguchi M."/>
        </authorList>
    </citation>
    <scope>NUCLEOTIDE SEQUENCE</scope>
    <source>
        <strain evidence="2">HR1</strain>
    </source>
</reference>
<dbReference type="GO" id="GO:0003723">
    <property type="term" value="F:RNA binding"/>
    <property type="evidence" value="ECO:0007669"/>
    <property type="project" value="InterPro"/>
</dbReference>
<dbReference type="InterPro" id="IPR036612">
    <property type="entry name" value="KH_dom_type_1_sf"/>
</dbReference>
<dbReference type="Gene3D" id="3.30.1370.10">
    <property type="entry name" value="K Homology domain, type 1"/>
    <property type="match status" value="1"/>
</dbReference>
<accession>A0A8H3LF77</accession>
<dbReference type="Pfam" id="PF00013">
    <property type="entry name" value="KH_1"/>
    <property type="match status" value="1"/>
</dbReference>
<proteinExistence type="predicted"/>
<evidence type="ECO:0000313" key="2">
    <source>
        <dbReference type="EMBL" id="GES84555.1"/>
    </source>
</evidence>
<sequence length="210" mass="24925">MQKSKQTNKKLSIPIPQNIVISKLVGRKGCNLKPIVEKTGTHIYVNSKESPAKIEVRINEKKEIPLFDNRINDAFNRLTDLMNKISKQGNKKVDKVKKNSKKFARIVVEEVAVFNEDLLEKFSNTFKRKSNKNEFKIMQSSNEMCLYGVDCKNKFCHFKHPLVHQYYNRHLILKYKKEIYSRKRKIGFKKESRRYLKNYRNRKIQDNKLG</sequence>
<evidence type="ECO:0000313" key="3">
    <source>
        <dbReference type="Proteomes" id="UP000615446"/>
    </source>
</evidence>
<protein>
    <recommendedName>
        <fullName evidence="1">K Homology domain-containing protein</fullName>
    </recommendedName>
</protein>
<gene>
    <name evidence="2" type="ORF">RCL2_001167000</name>
</gene>
<dbReference type="Proteomes" id="UP000615446">
    <property type="component" value="Unassembled WGS sequence"/>
</dbReference>
<dbReference type="InterPro" id="IPR004088">
    <property type="entry name" value="KH_dom_type_1"/>
</dbReference>
<dbReference type="OrthoDB" id="752362at2759"/>
<dbReference type="AlphaFoldDB" id="A0A8H3LF77"/>
<name>A0A8H3LF77_9GLOM</name>
<organism evidence="2 3">
    <name type="scientific">Rhizophagus clarus</name>
    <dbReference type="NCBI Taxonomy" id="94130"/>
    <lineage>
        <taxon>Eukaryota</taxon>
        <taxon>Fungi</taxon>
        <taxon>Fungi incertae sedis</taxon>
        <taxon>Mucoromycota</taxon>
        <taxon>Glomeromycotina</taxon>
        <taxon>Glomeromycetes</taxon>
        <taxon>Glomerales</taxon>
        <taxon>Glomeraceae</taxon>
        <taxon>Rhizophagus</taxon>
    </lineage>
</organism>
<dbReference type="EMBL" id="BLAL01000080">
    <property type="protein sequence ID" value="GES84555.1"/>
    <property type="molecule type" value="Genomic_DNA"/>
</dbReference>
<comment type="caution">
    <text evidence="2">The sequence shown here is derived from an EMBL/GenBank/DDBJ whole genome shotgun (WGS) entry which is preliminary data.</text>
</comment>
<evidence type="ECO:0000259" key="1">
    <source>
        <dbReference type="Pfam" id="PF00013"/>
    </source>
</evidence>
<dbReference type="SUPFAM" id="SSF54791">
    <property type="entry name" value="Eukaryotic type KH-domain (KH-domain type I)"/>
    <property type="match status" value="1"/>
</dbReference>